<protein>
    <submittedName>
        <fullName evidence="10">Serine/threonine-protein kinase</fullName>
        <ecNumber evidence="10">2.7.11.1</ecNumber>
    </submittedName>
</protein>
<evidence type="ECO:0000313" key="11">
    <source>
        <dbReference type="Proteomes" id="UP001595891"/>
    </source>
</evidence>
<reference evidence="11" key="1">
    <citation type="journal article" date="2019" name="Int. J. Syst. Evol. Microbiol.">
        <title>The Global Catalogue of Microorganisms (GCM) 10K type strain sequencing project: providing services to taxonomists for standard genome sequencing and annotation.</title>
        <authorList>
            <consortium name="The Broad Institute Genomics Platform"/>
            <consortium name="The Broad Institute Genome Sequencing Center for Infectious Disease"/>
            <person name="Wu L."/>
            <person name="Ma J."/>
        </authorList>
    </citation>
    <scope>NUCLEOTIDE SEQUENCE [LARGE SCALE GENOMIC DNA]</scope>
    <source>
        <strain evidence="11">CCUG 49560</strain>
    </source>
</reference>
<dbReference type="GO" id="GO:0004674">
    <property type="term" value="F:protein serine/threonine kinase activity"/>
    <property type="evidence" value="ECO:0007669"/>
    <property type="project" value="UniProtKB-EC"/>
</dbReference>
<evidence type="ECO:0000256" key="1">
    <source>
        <dbReference type="ARBA" id="ARBA00022574"/>
    </source>
</evidence>
<organism evidence="10 11">
    <name type="scientific">Sphaerisporangium corydalis</name>
    <dbReference type="NCBI Taxonomy" id="1441875"/>
    <lineage>
        <taxon>Bacteria</taxon>
        <taxon>Bacillati</taxon>
        <taxon>Actinomycetota</taxon>
        <taxon>Actinomycetes</taxon>
        <taxon>Streptosporangiales</taxon>
        <taxon>Streptosporangiaceae</taxon>
        <taxon>Sphaerisporangium</taxon>
    </lineage>
</organism>
<feature type="domain" description="Protein kinase" evidence="9">
    <location>
        <begin position="18"/>
        <end position="266"/>
    </location>
</feature>
<dbReference type="InterPro" id="IPR036322">
    <property type="entry name" value="WD40_repeat_dom_sf"/>
</dbReference>
<dbReference type="PROSITE" id="PS00108">
    <property type="entry name" value="PROTEIN_KINASE_ST"/>
    <property type="match status" value="1"/>
</dbReference>
<dbReference type="PROSITE" id="PS50294">
    <property type="entry name" value="WD_REPEATS_REGION"/>
    <property type="match status" value="1"/>
</dbReference>
<feature type="region of interest" description="Disordered" evidence="8">
    <location>
        <begin position="267"/>
        <end position="511"/>
    </location>
</feature>
<dbReference type="PRINTS" id="PR00320">
    <property type="entry name" value="GPROTEINBRPT"/>
</dbReference>
<evidence type="ECO:0000259" key="9">
    <source>
        <dbReference type="PROSITE" id="PS50011"/>
    </source>
</evidence>
<name>A0ABV9EV33_9ACTN</name>
<dbReference type="InterPro" id="IPR019775">
    <property type="entry name" value="WD40_repeat_CS"/>
</dbReference>
<evidence type="ECO:0000256" key="6">
    <source>
        <dbReference type="ARBA" id="ARBA00022840"/>
    </source>
</evidence>
<dbReference type="SMART" id="SM00320">
    <property type="entry name" value="WD40"/>
    <property type="match status" value="5"/>
</dbReference>
<dbReference type="SUPFAM" id="SSF56112">
    <property type="entry name" value="Protein kinase-like (PK-like)"/>
    <property type="match status" value="1"/>
</dbReference>
<feature type="compositionally biased region" description="Gly residues" evidence="8">
    <location>
        <begin position="348"/>
        <end position="391"/>
    </location>
</feature>
<evidence type="ECO:0000256" key="2">
    <source>
        <dbReference type="ARBA" id="ARBA00022679"/>
    </source>
</evidence>
<gene>
    <name evidence="10" type="ORF">ACFO8L_39960</name>
</gene>
<evidence type="ECO:0000256" key="7">
    <source>
        <dbReference type="PROSITE-ProRule" id="PRU00221"/>
    </source>
</evidence>
<dbReference type="InterPro" id="IPR011009">
    <property type="entry name" value="Kinase-like_dom_sf"/>
</dbReference>
<dbReference type="EMBL" id="JBHSFN010000046">
    <property type="protein sequence ID" value="MFC4592321.1"/>
    <property type="molecule type" value="Genomic_DNA"/>
</dbReference>
<evidence type="ECO:0000313" key="10">
    <source>
        <dbReference type="EMBL" id="MFC4592321.1"/>
    </source>
</evidence>
<dbReference type="InterPro" id="IPR015943">
    <property type="entry name" value="WD40/YVTN_repeat-like_dom_sf"/>
</dbReference>
<dbReference type="EC" id="2.7.11.1" evidence="10"/>
<keyword evidence="6" id="KW-0067">ATP-binding</keyword>
<dbReference type="Gene3D" id="1.10.510.10">
    <property type="entry name" value="Transferase(Phosphotransferase) domain 1"/>
    <property type="match status" value="1"/>
</dbReference>
<dbReference type="InterPro" id="IPR008271">
    <property type="entry name" value="Ser/Thr_kinase_AS"/>
</dbReference>
<feature type="compositionally biased region" description="Low complexity" evidence="8">
    <location>
        <begin position="410"/>
        <end position="422"/>
    </location>
</feature>
<feature type="repeat" description="WD" evidence="7">
    <location>
        <begin position="706"/>
        <end position="740"/>
    </location>
</feature>
<dbReference type="InterPro" id="IPR000719">
    <property type="entry name" value="Prot_kinase_dom"/>
</dbReference>
<keyword evidence="11" id="KW-1185">Reference proteome</keyword>
<evidence type="ECO:0000256" key="3">
    <source>
        <dbReference type="ARBA" id="ARBA00022737"/>
    </source>
</evidence>
<dbReference type="PROSITE" id="PS00678">
    <property type="entry name" value="WD_REPEATS_1"/>
    <property type="match status" value="1"/>
</dbReference>
<keyword evidence="4" id="KW-0547">Nucleotide-binding</keyword>
<dbReference type="SUPFAM" id="SSF50978">
    <property type="entry name" value="WD40 repeat-like"/>
    <property type="match status" value="1"/>
</dbReference>
<feature type="compositionally biased region" description="Low complexity" evidence="8">
    <location>
        <begin position="430"/>
        <end position="449"/>
    </location>
</feature>
<proteinExistence type="predicted"/>
<comment type="caution">
    <text evidence="10">The sequence shown here is derived from an EMBL/GenBank/DDBJ whole genome shotgun (WGS) entry which is preliminary data.</text>
</comment>
<dbReference type="CDD" id="cd14014">
    <property type="entry name" value="STKc_PknB_like"/>
    <property type="match status" value="1"/>
</dbReference>
<dbReference type="InterPro" id="IPR020472">
    <property type="entry name" value="WD40_PAC1"/>
</dbReference>
<dbReference type="PANTHER" id="PTHR43289:SF34">
    <property type="entry name" value="SERINE_THREONINE-PROTEIN KINASE YBDM-RELATED"/>
    <property type="match status" value="1"/>
</dbReference>
<keyword evidence="2 10" id="KW-0808">Transferase</keyword>
<evidence type="ECO:0000256" key="4">
    <source>
        <dbReference type="ARBA" id="ARBA00022741"/>
    </source>
</evidence>
<sequence length="878" mass="87934">MPGSRPLRPGEIESIGAYHLVGLLGEGGQGTVYLAESTDGTPVAIKVLHARLVDDADARMRFLREIDLARRVAEFCTARVLDADVTHDRPYIVSEYVEGESLDQLVRREGPRDGGPLDRLAVSTVTALAAIHRAGIVHRDFKPSNVLLGTDGPRVIDFGIARMMDVAATMASKVQGTPSYMSPEQLQGWQPGPASDVFSWAVLMTFAATGHPAFGSDSIPAVMNRIMTREPDLTGVPERLRDLLAACLTKDARRRPSAGQALFALVERDGEATQPSEIPAAGRGGGKPDGTSAYVPEREGMSAHVPLASSQGAEPGARLVGPDARLVGPGERSADAGVGGRPVDAERGGGPGVAGAGGRPDGGGGAGGRPGERPGGGEAGGGSSGRTGVSGRGSRQDRRDGAGSSGIEVVPDGGSPGSPVDGGAPGATGSGETAAGSGETAASAGEAAQGLGGTGPGSGGTGPGSGGIASESGGIGPGSGGTASGSGGTAPSESGSGGAGGVTRPTRSRPPRGVLAVVSFGVAVAVAGGSFAVFSRERQPSVPRPGASGTTAAVVVVPSVGPGFGAPLGGPFTGRTTDVLAVAAAEVDGRPVTLSAGRDSVIRMSEAGTREASRRSFKVGTPYVSSLAVGQVKGRPVVVCGGFGGGVWVWDLTTGAMLGRPFRGHRGDVLAVAPFELDGRGVVVSGGHDGLRVSDAATGREVASPLRGKGGEITSVTVAALDGRPVVVSGGVDGTVRVWDPAGGRLLAGPYRDGGTAVATLAVGESAGRPVIVSGGDRTVRVRDLRTGRAVGQPWKGHTDRVVTLAVTKVDGRPVVVSGSWDRTVRVWDLATGTPLGHPLTGPAGWISSVAVTRVNDTPAVVAGTNDGEIWTWSLDPR</sequence>
<dbReference type="Gene3D" id="3.30.200.20">
    <property type="entry name" value="Phosphorylase Kinase, domain 1"/>
    <property type="match status" value="1"/>
</dbReference>
<dbReference type="Pfam" id="PF00069">
    <property type="entry name" value="Pkinase"/>
    <property type="match status" value="1"/>
</dbReference>
<dbReference type="PROSITE" id="PS50082">
    <property type="entry name" value="WD_REPEATS_2"/>
    <property type="match status" value="2"/>
</dbReference>
<evidence type="ECO:0000256" key="8">
    <source>
        <dbReference type="SAM" id="MobiDB-lite"/>
    </source>
</evidence>
<dbReference type="RefSeq" id="WP_262849361.1">
    <property type="nucleotide sequence ID" value="NZ_JANZYP010000084.1"/>
</dbReference>
<accession>A0ABV9EV33</accession>
<feature type="compositionally biased region" description="Gly residues" evidence="8">
    <location>
        <begin position="450"/>
        <end position="488"/>
    </location>
</feature>
<dbReference type="PROSITE" id="PS50011">
    <property type="entry name" value="PROTEIN_KINASE_DOM"/>
    <property type="match status" value="1"/>
</dbReference>
<dbReference type="Pfam" id="PF00400">
    <property type="entry name" value="WD40"/>
    <property type="match status" value="2"/>
</dbReference>
<dbReference type="PANTHER" id="PTHR43289">
    <property type="entry name" value="MITOGEN-ACTIVATED PROTEIN KINASE KINASE KINASE 20-RELATED"/>
    <property type="match status" value="1"/>
</dbReference>
<evidence type="ECO:0000256" key="5">
    <source>
        <dbReference type="ARBA" id="ARBA00022777"/>
    </source>
</evidence>
<keyword evidence="5 10" id="KW-0418">Kinase</keyword>
<keyword evidence="1 7" id="KW-0853">WD repeat</keyword>
<feature type="repeat" description="WD" evidence="7">
    <location>
        <begin position="795"/>
        <end position="838"/>
    </location>
</feature>
<keyword evidence="3" id="KW-0677">Repeat</keyword>
<dbReference type="InterPro" id="IPR001680">
    <property type="entry name" value="WD40_rpt"/>
</dbReference>
<dbReference type="Gene3D" id="2.130.10.10">
    <property type="entry name" value="YVTN repeat-like/Quinoprotein amine dehydrogenase"/>
    <property type="match status" value="2"/>
</dbReference>
<dbReference type="Proteomes" id="UP001595891">
    <property type="component" value="Unassembled WGS sequence"/>
</dbReference>